<sequence length="287" mass="31999">MKNRSLALFAVALSFGLSEAYAFADDEVKEPVKAKVGQKRSRKQIASCGLYSSAAYLTGKFNSEESNDSLARTGGILGASCSYNNRSPYSFGIDVEMYGGKFHFNHDEESIRGSVSYVEMGFTERVKASIETHGVKIGLMAGVQKTVSNRFKVDSLEIKVGGGWFEFKDLAAEHLSSSGDLEIWQAGLDVEFPLPKHLAITFGAMWQRYVVDVSLKLDDEGKDLLETLHYDIDKVERDFNNSANFFYIHPGIKWCWNKFCASLDVDWGIFKKTKWSGGVRLTVGAKF</sequence>
<dbReference type="Proteomes" id="UP000034855">
    <property type="component" value="Unassembled WGS sequence"/>
</dbReference>
<gene>
    <name evidence="2" type="ORF">UT67_C0001G0045</name>
</gene>
<keyword evidence="1" id="KW-0732">Signal</keyword>
<dbReference type="EMBL" id="LBXR01000001">
    <property type="protein sequence ID" value="KKR35540.1"/>
    <property type="molecule type" value="Genomic_DNA"/>
</dbReference>
<dbReference type="AlphaFoldDB" id="A0A0G0SLA5"/>
<feature type="signal peptide" evidence="1">
    <location>
        <begin position="1"/>
        <end position="24"/>
    </location>
</feature>
<feature type="chain" id="PRO_5002534374" description="Outer membrane protein beta-barrel domain-containing protein" evidence="1">
    <location>
        <begin position="25"/>
        <end position="287"/>
    </location>
</feature>
<evidence type="ECO:0000256" key="1">
    <source>
        <dbReference type="SAM" id="SignalP"/>
    </source>
</evidence>
<evidence type="ECO:0000313" key="2">
    <source>
        <dbReference type="EMBL" id="KKR35540.1"/>
    </source>
</evidence>
<evidence type="ECO:0000313" key="3">
    <source>
        <dbReference type="Proteomes" id="UP000034855"/>
    </source>
</evidence>
<accession>A0A0G0SLA5</accession>
<name>A0A0G0SLA5_9BACT</name>
<dbReference type="STRING" id="1619037.UT67_C0001G0045"/>
<reference evidence="2 3" key="1">
    <citation type="journal article" date="2015" name="Nature">
        <title>rRNA introns, odd ribosomes, and small enigmatic genomes across a large radiation of phyla.</title>
        <authorList>
            <person name="Brown C.T."/>
            <person name="Hug L.A."/>
            <person name="Thomas B.C."/>
            <person name="Sharon I."/>
            <person name="Castelle C.J."/>
            <person name="Singh A."/>
            <person name="Wilkins M.J."/>
            <person name="Williams K.H."/>
            <person name="Banfield J.F."/>
        </authorList>
    </citation>
    <scope>NUCLEOTIDE SEQUENCE [LARGE SCALE GENOMIC DNA]</scope>
</reference>
<proteinExistence type="predicted"/>
<comment type="caution">
    <text evidence="2">The sequence shown here is derived from an EMBL/GenBank/DDBJ whole genome shotgun (WGS) entry which is preliminary data.</text>
</comment>
<organism evidence="2 3">
    <name type="scientific">Candidatus Magasanikbacteria bacterium GW2011_GWA2_40_10</name>
    <dbReference type="NCBI Taxonomy" id="1619037"/>
    <lineage>
        <taxon>Bacteria</taxon>
        <taxon>Candidatus Magasanikiibacteriota</taxon>
    </lineage>
</organism>
<protein>
    <recommendedName>
        <fullName evidence="4">Outer membrane protein beta-barrel domain-containing protein</fullName>
    </recommendedName>
</protein>
<evidence type="ECO:0008006" key="4">
    <source>
        <dbReference type="Google" id="ProtNLM"/>
    </source>
</evidence>